<keyword evidence="6" id="KW-0560">Oxidoreductase</keyword>
<dbReference type="GO" id="GO:0004601">
    <property type="term" value="F:peroxidase activity"/>
    <property type="evidence" value="ECO:0007669"/>
    <property type="project" value="UniProtKB-KW"/>
</dbReference>
<dbReference type="InterPro" id="IPR009056">
    <property type="entry name" value="Cyt_c-like_dom"/>
</dbReference>
<keyword evidence="5" id="KW-0574">Periplasm</keyword>
<comment type="subcellular location">
    <subcellularLocation>
        <location evidence="1">Periplasm</location>
    </subcellularLocation>
</comment>
<name>A0ABW4Z1X5_9HYPH</name>
<dbReference type="RefSeq" id="WP_378296757.1">
    <property type="nucleotide sequence ID" value="NZ_JBHUHD010000001.1"/>
</dbReference>
<dbReference type="Gene3D" id="1.10.760.10">
    <property type="entry name" value="Cytochrome c-like domain"/>
    <property type="match status" value="2"/>
</dbReference>
<accession>A0ABW4Z1X5</accession>
<organism evidence="11 12">
    <name type="scientific">Ancylobacter oerskovii</name>
    <dbReference type="NCBI Taxonomy" id="459519"/>
    <lineage>
        <taxon>Bacteria</taxon>
        <taxon>Pseudomonadati</taxon>
        <taxon>Pseudomonadota</taxon>
        <taxon>Alphaproteobacteria</taxon>
        <taxon>Hyphomicrobiales</taxon>
        <taxon>Xanthobacteraceae</taxon>
        <taxon>Ancylobacter</taxon>
    </lineage>
</organism>
<evidence type="ECO:0000256" key="6">
    <source>
        <dbReference type="ARBA" id="ARBA00023002"/>
    </source>
</evidence>
<dbReference type="PANTHER" id="PTHR30600:SF7">
    <property type="entry name" value="CYTOCHROME C PEROXIDASE-RELATED"/>
    <property type="match status" value="1"/>
</dbReference>
<dbReference type="InterPro" id="IPR004852">
    <property type="entry name" value="Di-haem_cyt_c_peroxidsae"/>
</dbReference>
<dbReference type="PANTHER" id="PTHR30600">
    <property type="entry name" value="CYTOCHROME C PEROXIDASE-RELATED"/>
    <property type="match status" value="1"/>
</dbReference>
<evidence type="ECO:0000313" key="12">
    <source>
        <dbReference type="Proteomes" id="UP001597299"/>
    </source>
</evidence>
<dbReference type="InterPro" id="IPR051395">
    <property type="entry name" value="Cytochrome_c_Peroxidase/MauG"/>
</dbReference>
<keyword evidence="2 8" id="KW-0349">Heme</keyword>
<evidence type="ECO:0000256" key="2">
    <source>
        <dbReference type="ARBA" id="ARBA00022617"/>
    </source>
</evidence>
<protein>
    <submittedName>
        <fullName evidence="11">Cytochrome-c peroxidase</fullName>
    </submittedName>
</protein>
<keyword evidence="7 8" id="KW-0408">Iron</keyword>
<evidence type="ECO:0000256" key="3">
    <source>
        <dbReference type="ARBA" id="ARBA00022723"/>
    </source>
</evidence>
<proteinExistence type="predicted"/>
<dbReference type="SUPFAM" id="SSF46626">
    <property type="entry name" value="Cytochrome c"/>
    <property type="match status" value="2"/>
</dbReference>
<sequence length="328" mass="35263">MLVLLVLAAAVGTATAASTGPTVAPGAREPFAPVRAPGNLDPAKVALGEALFSDPILSSMNKLSCNSCHVLSAGGTVNMKRTVGYQGRTHRFNAPTIFNVGSNYRLGWRGDFTSLEEQNERVLLDDNLMGARWPVIIGRLEASETYALQFAQAYGHPPDRNSVLDALATFQRSLATPNSAFDRYLDGDLSALGSEELKGYRLFRDYGCASCHQGSNLGGNLFQKFGIYAHPAPVDSESDGDLGRYTLTGREQDKGVFRVPGLRNVAVTAPYLHDGRIATLPEVVAIMGESQLGRQLSPADIQSLVAFLQTLTGEYDGKKLQALPDKDD</sequence>
<reference evidence="12" key="1">
    <citation type="journal article" date="2019" name="Int. J. Syst. Evol. Microbiol.">
        <title>The Global Catalogue of Microorganisms (GCM) 10K type strain sequencing project: providing services to taxonomists for standard genome sequencing and annotation.</title>
        <authorList>
            <consortium name="The Broad Institute Genomics Platform"/>
            <consortium name="The Broad Institute Genome Sequencing Center for Infectious Disease"/>
            <person name="Wu L."/>
            <person name="Ma J."/>
        </authorList>
    </citation>
    <scope>NUCLEOTIDE SEQUENCE [LARGE SCALE GENOMIC DNA]</scope>
    <source>
        <strain evidence="12">CCM 7435</strain>
    </source>
</reference>
<evidence type="ECO:0000256" key="7">
    <source>
        <dbReference type="ARBA" id="ARBA00023004"/>
    </source>
</evidence>
<dbReference type="EMBL" id="JBHUHD010000001">
    <property type="protein sequence ID" value="MFD2142545.1"/>
    <property type="molecule type" value="Genomic_DNA"/>
</dbReference>
<evidence type="ECO:0000256" key="1">
    <source>
        <dbReference type="ARBA" id="ARBA00004418"/>
    </source>
</evidence>
<evidence type="ECO:0000256" key="9">
    <source>
        <dbReference type="SAM" id="SignalP"/>
    </source>
</evidence>
<keyword evidence="4 9" id="KW-0732">Signal</keyword>
<dbReference type="PROSITE" id="PS51007">
    <property type="entry name" value="CYTC"/>
    <property type="match status" value="1"/>
</dbReference>
<evidence type="ECO:0000256" key="8">
    <source>
        <dbReference type="PROSITE-ProRule" id="PRU00433"/>
    </source>
</evidence>
<gene>
    <name evidence="11" type="ORF">ACFSNC_19235</name>
</gene>
<evidence type="ECO:0000256" key="4">
    <source>
        <dbReference type="ARBA" id="ARBA00022729"/>
    </source>
</evidence>
<dbReference type="Pfam" id="PF00034">
    <property type="entry name" value="Cytochrom_C"/>
    <property type="match status" value="1"/>
</dbReference>
<keyword evidence="12" id="KW-1185">Reference proteome</keyword>
<feature type="chain" id="PRO_5046204674" evidence="9">
    <location>
        <begin position="17"/>
        <end position="328"/>
    </location>
</feature>
<feature type="domain" description="Cytochrome c" evidence="10">
    <location>
        <begin position="194"/>
        <end position="312"/>
    </location>
</feature>
<dbReference type="Proteomes" id="UP001597299">
    <property type="component" value="Unassembled WGS sequence"/>
</dbReference>
<dbReference type="PIRSF" id="PIRSF000294">
    <property type="entry name" value="Cytochrome-c_peroxidase"/>
    <property type="match status" value="1"/>
</dbReference>
<feature type="signal peptide" evidence="9">
    <location>
        <begin position="1"/>
        <end position="16"/>
    </location>
</feature>
<comment type="caution">
    <text evidence="11">The sequence shown here is derived from an EMBL/GenBank/DDBJ whole genome shotgun (WGS) entry which is preliminary data.</text>
</comment>
<evidence type="ECO:0000313" key="11">
    <source>
        <dbReference type="EMBL" id="MFD2142545.1"/>
    </source>
</evidence>
<keyword evidence="11" id="KW-0575">Peroxidase</keyword>
<evidence type="ECO:0000259" key="10">
    <source>
        <dbReference type="PROSITE" id="PS51007"/>
    </source>
</evidence>
<evidence type="ECO:0000256" key="5">
    <source>
        <dbReference type="ARBA" id="ARBA00022764"/>
    </source>
</evidence>
<dbReference type="InterPro" id="IPR026259">
    <property type="entry name" value="MauG/Cytc_peroxidase"/>
</dbReference>
<dbReference type="InterPro" id="IPR036909">
    <property type="entry name" value="Cyt_c-like_dom_sf"/>
</dbReference>
<keyword evidence="3 8" id="KW-0479">Metal-binding</keyword>
<dbReference type="Pfam" id="PF03150">
    <property type="entry name" value="CCP_MauG"/>
    <property type="match status" value="1"/>
</dbReference>